<keyword evidence="11 13" id="KW-0456">Lyase</keyword>
<dbReference type="PRINTS" id="PR00415">
    <property type="entry name" value="ACONITASE"/>
</dbReference>
<feature type="binding site" evidence="13">
    <location>
        <position position="417"/>
    </location>
    <ligand>
        <name>[4Fe-4S] cluster</name>
        <dbReference type="ChEBI" id="CHEBI:49883"/>
    </ligand>
</feature>
<evidence type="ECO:0000313" key="16">
    <source>
        <dbReference type="Proteomes" id="UP000320231"/>
    </source>
</evidence>
<evidence type="ECO:0000256" key="11">
    <source>
        <dbReference type="ARBA" id="ARBA00023239"/>
    </source>
</evidence>
<organism evidence="15 16">
    <name type="scientific">Vreelandella sulfidaeris</name>
    <dbReference type="NCBI Taxonomy" id="115553"/>
    <lineage>
        <taxon>Bacteria</taxon>
        <taxon>Pseudomonadati</taxon>
        <taxon>Pseudomonadota</taxon>
        <taxon>Gammaproteobacteria</taxon>
        <taxon>Oceanospirillales</taxon>
        <taxon>Halomonadaceae</taxon>
        <taxon>Vreelandella</taxon>
    </lineage>
</organism>
<reference evidence="15 16" key="1">
    <citation type="journal article" date="2019" name="Microbiol. Resour. Announc.">
        <title>Complete Genome Sequence of Halomonas sulfidaeris Strain Esulfide1 Isolated from a Metal Sulfide Rock at a Depth of 2,200 Meters, Obtained Using Nanopore Sequencing.</title>
        <authorList>
            <person name="Saito M."/>
            <person name="Nishigata A."/>
            <person name="Galipon J."/>
            <person name="Arakawa K."/>
        </authorList>
    </citation>
    <scope>NUCLEOTIDE SEQUENCE [LARGE SCALE GENOMIC DNA]</scope>
    <source>
        <strain evidence="15 16">ATCC BAA-803</strain>
    </source>
</reference>
<feature type="binding site" evidence="13">
    <location>
        <position position="353"/>
    </location>
    <ligand>
        <name>[4Fe-4S] cluster</name>
        <dbReference type="ChEBI" id="CHEBI:49883"/>
    </ligand>
</feature>
<keyword evidence="5 13" id="KW-0432">Leucine biosynthesis</keyword>
<feature type="domain" description="Aconitase/3-isopropylmalate dehydratase large subunit alpha/beta/alpha" evidence="14">
    <location>
        <begin position="168"/>
        <end position="464"/>
    </location>
</feature>
<dbReference type="NCBIfam" id="NF004016">
    <property type="entry name" value="PRK05478.1"/>
    <property type="match status" value="1"/>
</dbReference>
<dbReference type="Gene3D" id="3.30.499.10">
    <property type="entry name" value="Aconitase, domain 3"/>
    <property type="match status" value="2"/>
</dbReference>
<dbReference type="GO" id="GO:0051539">
    <property type="term" value="F:4 iron, 4 sulfur cluster binding"/>
    <property type="evidence" value="ECO:0007669"/>
    <property type="project" value="UniProtKB-KW"/>
</dbReference>
<keyword evidence="12 13" id="KW-0100">Branched-chain amino acid biosynthesis</keyword>
<accession>A0A455UAW1</accession>
<evidence type="ECO:0000256" key="12">
    <source>
        <dbReference type="ARBA" id="ARBA00023304"/>
    </source>
</evidence>
<keyword evidence="6 13" id="KW-0004">4Fe-4S</keyword>
<comment type="cofactor">
    <cofactor evidence="13">
        <name>[4Fe-4S] cluster</name>
        <dbReference type="ChEBI" id="CHEBI:49883"/>
    </cofactor>
    <text evidence="13">Binds 1 [4Fe-4S] cluster per subunit.</text>
</comment>
<feature type="domain" description="Aconitase/3-isopropylmalate dehydratase large subunit alpha/beta/alpha" evidence="14">
    <location>
        <begin position="8"/>
        <end position="135"/>
    </location>
</feature>
<gene>
    <name evidence="13 15" type="primary">leuC</name>
    <name evidence="15" type="ORF">HSBAA_37290</name>
</gene>
<evidence type="ECO:0000256" key="13">
    <source>
        <dbReference type="HAMAP-Rule" id="MF_01026"/>
    </source>
</evidence>
<dbReference type="Proteomes" id="UP000320231">
    <property type="component" value="Chromosome"/>
</dbReference>
<evidence type="ECO:0000256" key="4">
    <source>
        <dbReference type="ARBA" id="ARBA00011271"/>
    </source>
</evidence>
<dbReference type="AlphaFoldDB" id="A0A455UAW1"/>
<evidence type="ECO:0000256" key="8">
    <source>
        <dbReference type="ARBA" id="ARBA00022723"/>
    </source>
</evidence>
<comment type="similarity">
    <text evidence="13">Belongs to the aconitase/IPM isomerase family. LeuC type 1 subfamily.</text>
</comment>
<protein>
    <recommendedName>
        <fullName evidence="13">3-isopropylmalate dehydratase large subunit</fullName>
        <ecNumber evidence="13">4.2.1.33</ecNumber>
    </recommendedName>
    <alternativeName>
        <fullName evidence="13">Alpha-IPM isomerase</fullName>
        <shortName evidence="13">IPMI</shortName>
    </alternativeName>
    <alternativeName>
        <fullName evidence="13">Isopropylmalate isomerase</fullName>
    </alternativeName>
</protein>
<evidence type="ECO:0000256" key="3">
    <source>
        <dbReference type="ARBA" id="ARBA00004729"/>
    </source>
</evidence>
<dbReference type="PANTHER" id="PTHR43822:SF9">
    <property type="entry name" value="3-ISOPROPYLMALATE DEHYDRATASE"/>
    <property type="match status" value="1"/>
</dbReference>
<dbReference type="UniPathway" id="UPA00048">
    <property type="reaction ID" value="UER00071"/>
</dbReference>
<dbReference type="InterPro" id="IPR018136">
    <property type="entry name" value="Aconitase_4Fe-4S_BS"/>
</dbReference>
<comment type="subunit">
    <text evidence="4 13">Heterodimer of LeuC and LeuD.</text>
</comment>
<proteinExistence type="inferred from homology"/>
<evidence type="ECO:0000313" key="15">
    <source>
        <dbReference type="EMBL" id="BBI62423.1"/>
    </source>
</evidence>
<dbReference type="PANTHER" id="PTHR43822">
    <property type="entry name" value="HOMOACONITASE, MITOCHONDRIAL-RELATED"/>
    <property type="match status" value="1"/>
</dbReference>
<keyword evidence="7 13" id="KW-0028">Amino-acid biosynthesis</keyword>
<evidence type="ECO:0000259" key="14">
    <source>
        <dbReference type="Pfam" id="PF00330"/>
    </source>
</evidence>
<keyword evidence="9 13" id="KW-0408">Iron</keyword>
<evidence type="ECO:0000256" key="1">
    <source>
        <dbReference type="ARBA" id="ARBA00000491"/>
    </source>
</evidence>
<evidence type="ECO:0000256" key="6">
    <source>
        <dbReference type="ARBA" id="ARBA00022485"/>
    </source>
</evidence>
<evidence type="ECO:0000256" key="7">
    <source>
        <dbReference type="ARBA" id="ARBA00022605"/>
    </source>
</evidence>
<evidence type="ECO:0000256" key="9">
    <source>
        <dbReference type="ARBA" id="ARBA00023004"/>
    </source>
</evidence>
<sequence length="483" mass="52257">MSGQTLYDKLWNQHLVKQRDDGTALIYIDRQLLHEVTSPQAFEGLRLANRKPWRLDANLATPDHNVPTTIKERAEGNSGIKDPVSLIQVQTLDDNCLEYGIEEFKINDPRQGIVHVVGPEQGATLPGMTVVCGDSPHRDPRRIRRLGSRYRHVRGRARDGDPVSAGAKMKNMQVRVEGELGLGVTAKDVVLAIIGKIGTAGGTGYAIEFAGSAIASLSMEGRMTVCNMAIEAGARVGLIAVDDTTIDYLGKRPFAPTAEQWEAAVADWRNLVSDDDAQFDKVVTLQAEEIEPQVSWGTSPEMVTGISGQVPDPFAALDETVQRSHTRALEYMGLHANQKITDIKLDKIFIGSCTNSRIEDLREAAKVAKGNKVADSIKLAMVVPGSGLVKRQAEAEGLDKIFIEAGFEWREPGCSMCLAMNADKLGAGEHCASTSNRNFEGRQGYGGRTHLVSPAMAAAAAIAGHFVDVRTLPANDATHAQEA</sequence>
<keyword evidence="10 13" id="KW-0411">Iron-sulfur</keyword>
<dbReference type="GO" id="GO:0009098">
    <property type="term" value="P:L-leucine biosynthetic process"/>
    <property type="evidence" value="ECO:0007669"/>
    <property type="project" value="UniProtKB-UniRule"/>
</dbReference>
<comment type="function">
    <text evidence="2 13">Catalyzes the isomerization between 2-isopropylmalate and 3-isopropylmalate, via the formation of 2-isopropylmaleate.</text>
</comment>
<evidence type="ECO:0000256" key="2">
    <source>
        <dbReference type="ARBA" id="ARBA00002695"/>
    </source>
</evidence>
<name>A0A455UAW1_9GAMM</name>
<dbReference type="NCBIfam" id="TIGR00170">
    <property type="entry name" value="leuC"/>
    <property type="match status" value="1"/>
</dbReference>
<dbReference type="FunFam" id="3.30.499.10:FF:000007">
    <property type="entry name" value="3-isopropylmalate dehydratase large subunit"/>
    <property type="match status" value="1"/>
</dbReference>
<evidence type="ECO:0000256" key="5">
    <source>
        <dbReference type="ARBA" id="ARBA00022430"/>
    </source>
</evidence>
<dbReference type="EMBL" id="AP019514">
    <property type="protein sequence ID" value="BBI62423.1"/>
    <property type="molecule type" value="Genomic_DNA"/>
</dbReference>
<dbReference type="GO" id="GO:0046872">
    <property type="term" value="F:metal ion binding"/>
    <property type="evidence" value="ECO:0007669"/>
    <property type="project" value="UniProtKB-KW"/>
</dbReference>
<comment type="pathway">
    <text evidence="3 13">Amino-acid biosynthesis; L-leucine biosynthesis; L-leucine from 3-methyl-2-oxobutanoate: step 2/4.</text>
</comment>
<dbReference type="InterPro" id="IPR015931">
    <property type="entry name" value="Acnase/IPM_dHydase_lsu_aba_1/3"/>
</dbReference>
<dbReference type="InterPro" id="IPR001030">
    <property type="entry name" value="Acoase/IPM_deHydtase_lsu_aba"/>
</dbReference>
<dbReference type="PROSITE" id="PS00450">
    <property type="entry name" value="ACONITASE_1"/>
    <property type="match status" value="1"/>
</dbReference>
<dbReference type="InterPro" id="IPR004430">
    <property type="entry name" value="3-IsopropMal_deHydase_lsu"/>
</dbReference>
<dbReference type="InterPro" id="IPR050067">
    <property type="entry name" value="IPM_dehydratase_rel_enz"/>
</dbReference>
<dbReference type="HAMAP" id="MF_01026">
    <property type="entry name" value="LeuC_type1"/>
    <property type="match status" value="1"/>
</dbReference>
<dbReference type="SUPFAM" id="SSF53732">
    <property type="entry name" value="Aconitase iron-sulfur domain"/>
    <property type="match status" value="1"/>
</dbReference>
<dbReference type="GO" id="GO:0003861">
    <property type="term" value="F:3-isopropylmalate dehydratase activity"/>
    <property type="evidence" value="ECO:0007669"/>
    <property type="project" value="UniProtKB-UniRule"/>
</dbReference>
<dbReference type="KEGG" id="hsr:HSBAA_37290"/>
<dbReference type="EC" id="4.2.1.33" evidence="13"/>
<dbReference type="PROSITE" id="PS01244">
    <property type="entry name" value="ACONITASE_2"/>
    <property type="match status" value="1"/>
</dbReference>
<comment type="catalytic activity">
    <reaction evidence="1 13">
        <text>(2R,3S)-3-isopropylmalate = (2S)-2-isopropylmalate</text>
        <dbReference type="Rhea" id="RHEA:32287"/>
        <dbReference type="ChEBI" id="CHEBI:1178"/>
        <dbReference type="ChEBI" id="CHEBI:35121"/>
        <dbReference type="EC" id="4.2.1.33"/>
    </reaction>
</comment>
<dbReference type="Pfam" id="PF00330">
    <property type="entry name" value="Aconitase"/>
    <property type="match status" value="2"/>
</dbReference>
<feature type="binding site" evidence="13">
    <location>
        <position position="414"/>
    </location>
    <ligand>
        <name>[4Fe-4S] cluster</name>
        <dbReference type="ChEBI" id="CHEBI:49883"/>
    </ligand>
</feature>
<keyword evidence="8 13" id="KW-0479">Metal-binding</keyword>
<dbReference type="InterPro" id="IPR036008">
    <property type="entry name" value="Aconitase_4Fe-4S_dom"/>
</dbReference>
<evidence type="ECO:0000256" key="10">
    <source>
        <dbReference type="ARBA" id="ARBA00023014"/>
    </source>
</evidence>